<keyword evidence="1" id="KW-0472">Membrane</keyword>
<dbReference type="RefSeq" id="WP_079667081.1">
    <property type="nucleotide sequence ID" value="NZ_FUYZ01000005.1"/>
</dbReference>
<keyword evidence="3" id="KW-1185">Reference proteome</keyword>
<dbReference type="STRING" id="619805.SAMN05660477_01839"/>
<feature type="transmembrane region" description="Helical" evidence="1">
    <location>
        <begin position="120"/>
        <end position="140"/>
    </location>
</feature>
<name>A0A1T5F6U4_9FLAO</name>
<evidence type="ECO:0000313" key="3">
    <source>
        <dbReference type="Proteomes" id="UP000191112"/>
    </source>
</evidence>
<organism evidence="2 3">
    <name type="scientific">Soonwooa buanensis</name>
    <dbReference type="NCBI Taxonomy" id="619805"/>
    <lineage>
        <taxon>Bacteria</taxon>
        <taxon>Pseudomonadati</taxon>
        <taxon>Bacteroidota</taxon>
        <taxon>Flavobacteriia</taxon>
        <taxon>Flavobacteriales</taxon>
        <taxon>Weeksellaceae</taxon>
        <taxon>Chryseobacterium group</taxon>
        <taxon>Soonwooa</taxon>
    </lineage>
</organism>
<dbReference type="AlphaFoldDB" id="A0A1T5F6U4"/>
<feature type="transmembrane region" description="Helical" evidence="1">
    <location>
        <begin position="42"/>
        <end position="61"/>
    </location>
</feature>
<feature type="transmembrane region" description="Helical" evidence="1">
    <location>
        <begin position="67"/>
        <end position="87"/>
    </location>
</feature>
<dbReference type="OrthoDB" id="1249607at2"/>
<keyword evidence="1" id="KW-1133">Transmembrane helix</keyword>
<gene>
    <name evidence="2" type="ORF">SAMN05660477_01839</name>
</gene>
<dbReference type="Proteomes" id="UP000191112">
    <property type="component" value="Unassembled WGS sequence"/>
</dbReference>
<reference evidence="2 3" key="1">
    <citation type="submission" date="2017-02" db="EMBL/GenBank/DDBJ databases">
        <authorList>
            <person name="Peterson S.W."/>
        </authorList>
    </citation>
    <scope>NUCLEOTIDE SEQUENCE [LARGE SCALE GENOMIC DNA]</scope>
    <source>
        <strain evidence="2 3">DSM 22323</strain>
    </source>
</reference>
<protein>
    <submittedName>
        <fullName evidence="2">Uncharacterized protein</fullName>
    </submittedName>
</protein>
<proteinExistence type="predicted"/>
<evidence type="ECO:0000313" key="2">
    <source>
        <dbReference type="EMBL" id="SKB91748.1"/>
    </source>
</evidence>
<dbReference type="EMBL" id="FUYZ01000005">
    <property type="protein sequence ID" value="SKB91748.1"/>
    <property type="molecule type" value="Genomic_DNA"/>
</dbReference>
<evidence type="ECO:0000256" key="1">
    <source>
        <dbReference type="SAM" id="Phobius"/>
    </source>
</evidence>
<accession>A0A1T5F6U4</accession>
<keyword evidence="1" id="KW-0812">Transmembrane</keyword>
<sequence length="197" mass="23419">MNIDELKNIWDNDEGQNTPEVSLEQRKSLNLPLEKIRRNMRWEFWSTVILLAFVLVAIWGIQMPFRFRLYLEILVAAMTVVTFFFYAKFFKLYKEISNPELETLTSLKDLLTQFNLNKQYYLSFYISFVPFLVGEMIIVIESIPKSRDLPDLALAIYFVGSILAGLLFLWLLGKFWFQYYYGKYIDKVEKLVEELQA</sequence>
<feature type="transmembrane region" description="Helical" evidence="1">
    <location>
        <begin position="152"/>
        <end position="173"/>
    </location>
</feature>